<evidence type="ECO:0000259" key="1">
    <source>
        <dbReference type="SMART" id="SM00986"/>
    </source>
</evidence>
<dbReference type="PANTHER" id="PTHR42160:SF1">
    <property type="entry name" value="URACIL-DNA GLYCOSYLASE SUPERFAMILY PROTEIN"/>
    <property type="match status" value="1"/>
</dbReference>
<dbReference type="SMART" id="SM00986">
    <property type="entry name" value="UDG"/>
    <property type="match status" value="1"/>
</dbReference>
<name>A0A7S6UNF2_9GAMM</name>
<dbReference type="InterPro" id="IPR036895">
    <property type="entry name" value="Uracil-DNA_glycosylase-like_sf"/>
</dbReference>
<accession>A0A7S6UNF2</accession>
<evidence type="ECO:0000313" key="3">
    <source>
        <dbReference type="Proteomes" id="UP000593932"/>
    </source>
</evidence>
<dbReference type="Gene3D" id="3.40.470.10">
    <property type="entry name" value="Uracil-DNA glycosylase-like domain"/>
    <property type="match status" value="1"/>
</dbReference>
<dbReference type="InterPro" id="IPR047124">
    <property type="entry name" value="HI_0220.2"/>
</dbReference>
<gene>
    <name evidence="2" type="ORF">INQ42_10010</name>
</gene>
<dbReference type="Proteomes" id="UP000593932">
    <property type="component" value="Chromosome"/>
</dbReference>
<feature type="domain" description="Uracil-DNA glycosylase-like" evidence="1">
    <location>
        <begin position="39"/>
        <end position="196"/>
    </location>
</feature>
<dbReference type="CDD" id="cd10033">
    <property type="entry name" value="UDG_like"/>
    <property type="match status" value="1"/>
</dbReference>
<dbReference type="InterPro" id="IPR005122">
    <property type="entry name" value="Uracil-DNA_glycosylase-like"/>
</dbReference>
<reference evidence="2 3" key="1">
    <citation type="submission" date="2020-10" db="EMBL/GenBank/DDBJ databases">
        <title>complete genome sequencing of Lysobacter sp. H23M41.</title>
        <authorList>
            <person name="Bae J.-W."/>
            <person name="Lee S.-Y."/>
        </authorList>
    </citation>
    <scope>NUCLEOTIDE SEQUENCE [LARGE SCALE GENOMIC DNA]</scope>
    <source>
        <strain evidence="2 3">H23M41</strain>
    </source>
</reference>
<proteinExistence type="predicted"/>
<dbReference type="PANTHER" id="PTHR42160">
    <property type="entry name" value="URACIL-DNA GLYCOSYLASE SUPERFAMILY PROTEIN"/>
    <property type="match status" value="1"/>
</dbReference>
<protein>
    <submittedName>
        <fullName evidence="2">Uracil-DNA glycosylase family protein</fullName>
    </submittedName>
</protein>
<keyword evidence="3" id="KW-1185">Reference proteome</keyword>
<organism evidence="2 3">
    <name type="scientific">Novilysobacter avium</name>
    <dbReference type="NCBI Taxonomy" id="2781023"/>
    <lineage>
        <taxon>Bacteria</taxon>
        <taxon>Pseudomonadati</taxon>
        <taxon>Pseudomonadota</taxon>
        <taxon>Gammaproteobacteria</taxon>
        <taxon>Lysobacterales</taxon>
        <taxon>Lysobacteraceae</taxon>
        <taxon>Novilysobacter</taxon>
    </lineage>
</organism>
<evidence type="ECO:0000313" key="2">
    <source>
        <dbReference type="EMBL" id="QOW23386.1"/>
    </source>
</evidence>
<dbReference type="SUPFAM" id="SSF52141">
    <property type="entry name" value="Uracil-DNA glycosylase-like"/>
    <property type="match status" value="1"/>
</dbReference>
<dbReference type="Pfam" id="PF03167">
    <property type="entry name" value="UDG"/>
    <property type="match status" value="1"/>
</dbReference>
<dbReference type="EMBL" id="CP063657">
    <property type="protein sequence ID" value="QOW23386.1"/>
    <property type="molecule type" value="Genomic_DNA"/>
</dbReference>
<sequence length="210" mass="23315">MDTRAPRTTTTDTALEDLLVDIRACRICEACLPLGPRPVLTAARSARLLIAGQAPGRRVHMSGVPWDDASGARLRDWLGIDSETFYDPTQVAIVPIGFCYPGKAGSGDAPPRPECRATWHPRLLPLLPEIRLNILIGQYAQAYFLGPSRPGNLTATMRQWRDFLPRYLPLPHPSPRNVAWFKANPWFEGEVLPELRDEVRRVLGSPTSAA</sequence>
<dbReference type="SMART" id="SM00987">
    <property type="entry name" value="UreE_C"/>
    <property type="match status" value="1"/>
</dbReference>